<dbReference type="Proteomes" id="UP001166286">
    <property type="component" value="Unassembled WGS sequence"/>
</dbReference>
<dbReference type="EMBL" id="JAFEKC020000001">
    <property type="protein sequence ID" value="KAK0517376.1"/>
    <property type="molecule type" value="Genomic_DNA"/>
</dbReference>
<comment type="caution">
    <text evidence="1">The sequence shown here is derived from an EMBL/GenBank/DDBJ whole genome shotgun (WGS) entry which is preliminary data.</text>
</comment>
<proteinExistence type="predicted"/>
<protein>
    <submittedName>
        <fullName evidence="1">Uncharacterized protein</fullName>
    </submittedName>
</protein>
<accession>A0AA39UF96</accession>
<evidence type="ECO:0000313" key="1">
    <source>
        <dbReference type="EMBL" id="KAK0517376.1"/>
    </source>
</evidence>
<keyword evidence="2" id="KW-1185">Reference proteome</keyword>
<gene>
    <name evidence="1" type="ORF">JMJ35_000531</name>
</gene>
<reference evidence="1" key="1">
    <citation type="submission" date="2023-03" db="EMBL/GenBank/DDBJ databases">
        <title>Complete genome of Cladonia borealis.</title>
        <authorList>
            <person name="Park H."/>
        </authorList>
    </citation>
    <scope>NUCLEOTIDE SEQUENCE</scope>
    <source>
        <strain evidence="1">ANT050790</strain>
    </source>
</reference>
<sequence>MHYSHIIVIGLVSLGCTITAIPFNGKPQIARRAQPTVTATFDGCTAVCWDATTAIECNKVQYDQFQMPGPTPKPVLKDRAAITPASQEHVVTTLMPFDDLVLAIRFGDDCDELCGPEKDNQVICSLDCSGMTDLPECPLATSPAKLEARADAQARHAHEARLAGKYGLVPRDTTVTETVTLFPASCSVGPQGSAIQQASVALSEASAAIAQVVAGTAVAPILPPAASVALSEASAFLSSIAASPIPPFPLFTNATIVPATASAATASNPAVATSTINLSPIPPSATSSISKGVAAEAKNPKGFFLMILTGLLGHVALMI</sequence>
<name>A0AA39UF96_9LECA</name>
<dbReference type="AlphaFoldDB" id="A0AA39UF96"/>
<organism evidence="1 2">
    <name type="scientific">Cladonia borealis</name>
    <dbReference type="NCBI Taxonomy" id="184061"/>
    <lineage>
        <taxon>Eukaryota</taxon>
        <taxon>Fungi</taxon>
        <taxon>Dikarya</taxon>
        <taxon>Ascomycota</taxon>
        <taxon>Pezizomycotina</taxon>
        <taxon>Lecanoromycetes</taxon>
        <taxon>OSLEUM clade</taxon>
        <taxon>Lecanoromycetidae</taxon>
        <taxon>Lecanorales</taxon>
        <taxon>Lecanorineae</taxon>
        <taxon>Cladoniaceae</taxon>
        <taxon>Cladonia</taxon>
    </lineage>
</organism>
<evidence type="ECO:0000313" key="2">
    <source>
        <dbReference type="Proteomes" id="UP001166286"/>
    </source>
</evidence>